<evidence type="ECO:0000259" key="8">
    <source>
        <dbReference type="PROSITE" id="PS50059"/>
    </source>
</evidence>
<dbReference type="PANTHER" id="PTHR45779:SF7">
    <property type="entry name" value="PEPTIDYLPROLYL ISOMERASE"/>
    <property type="match status" value="1"/>
</dbReference>
<comment type="catalytic activity">
    <reaction evidence="1 5">
        <text>[protein]-peptidylproline (omega=180) = [protein]-peptidylproline (omega=0)</text>
        <dbReference type="Rhea" id="RHEA:16237"/>
        <dbReference type="Rhea" id="RHEA-COMP:10747"/>
        <dbReference type="Rhea" id="RHEA-COMP:10748"/>
        <dbReference type="ChEBI" id="CHEBI:83833"/>
        <dbReference type="ChEBI" id="CHEBI:83834"/>
        <dbReference type="EC" id="5.2.1.8"/>
    </reaction>
</comment>
<feature type="compositionally biased region" description="Polar residues" evidence="6">
    <location>
        <begin position="40"/>
        <end position="73"/>
    </location>
</feature>
<evidence type="ECO:0000256" key="3">
    <source>
        <dbReference type="ARBA" id="ARBA00023110"/>
    </source>
</evidence>
<keyword evidence="7" id="KW-0732">Signal</keyword>
<dbReference type="InterPro" id="IPR046357">
    <property type="entry name" value="PPIase_dom_sf"/>
</dbReference>
<organism evidence="9 10">
    <name type="scientific">Cylindrotheca closterium</name>
    <dbReference type="NCBI Taxonomy" id="2856"/>
    <lineage>
        <taxon>Eukaryota</taxon>
        <taxon>Sar</taxon>
        <taxon>Stramenopiles</taxon>
        <taxon>Ochrophyta</taxon>
        <taxon>Bacillariophyta</taxon>
        <taxon>Bacillariophyceae</taxon>
        <taxon>Bacillariophycidae</taxon>
        <taxon>Bacillariales</taxon>
        <taxon>Bacillariaceae</taxon>
        <taxon>Cylindrotheca</taxon>
    </lineage>
</organism>
<evidence type="ECO:0000256" key="4">
    <source>
        <dbReference type="ARBA" id="ARBA00023235"/>
    </source>
</evidence>
<feature type="chain" id="PRO_5042237275" description="peptidylprolyl isomerase" evidence="7">
    <location>
        <begin position="32"/>
        <end position="406"/>
    </location>
</feature>
<feature type="region of interest" description="Disordered" evidence="6">
    <location>
        <begin position="117"/>
        <end position="136"/>
    </location>
</feature>
<evidence type="ECO:0000256" key="2">
    <source>
        <dbReference type="ARBA" id="ARBA00013194"/>
    </source>
</evidence>
<dbReference type="EMBL" id="CAKOGP040000890">
    <property type="protein sequence ID" value="CAJ1940236.1"/>
    <property type="molecule type" value="Genomic_DNA"/>
</dbReference>
<dbReference type="PROSITE" id="PS50059">
    <property type="entry name" value="FKBP_PPIASE"/>
    <property type="match status" value="1"/>
</dbReference>
<evidence type="ECO:0000256" key="7">
    <source>
        <dbReference type="SAM" id="SignalP"/>
    </source>
</evidence>
<dbReference type="Pfam" id="PF00254">
    <property type="entry name" value="FKBP_C"/>
    <property type="match status" value="1"/>
</dbReference>
<feature type="region of interest" description="Disordered" evidence="6">
    <location>
        <begin position="35"/>
        <end position="80"/>
    </location>
</feature>
<dbReference type="GO" id="GO:0005783">
    <property type="term" value="C:endoplasmic reticulum"/>
    <property type="evidence" value="ECO:0007669"/>
    <property type="project" value="TreeGrafter"/>
</dbReference>
<name>A0AAD2CMX7_9STRA</name>
<accession>A0AAD2CMX7</accession>
<protein>
    <recommendedName>
        <fullName evidence="2 5">peptidylprolyl isomerase</fullName>
        <ecNumber evidence="2 5">5.2.1.8</ecNumber>
    </recommendedName>
</protein>
<dbReference type="InterPro" id="IPR001478">
    <property type="entry name" value="PDZ"/>
</dbReference>
<keyword evidence="3 5" id="KW-0697">Rotamase</keyword>
<dbReference type="Pfam" id="PF00595">
    <property type="entry name" value="PDZ"/>
    <property type="match status" value="1"/>
</dbReference>
<evidence type="ECO:0000313" key="10">
    <source>
        <dbReference type="Proteomes" id="UP001295423"/>
    </source>
</evidence>
<comment type="caution">
    <text evidence="9">The sequence shown here is derived from an EMBL/GenBank/DDBJ whole genome shotgun (WGS) entry which is preliminary data.</text>
</comment>
<reference evidence="9" key="1">
    <citation type="submission" date="2023-08" db="EMBL/GenBank/DDBJ databases">
        <authorList>
            <person name="Audoor S."/>
            <person name="Bilcke G."/>
        </authorList>
    </citation>
    <scope>NUCLEOTIDE SEQUENCE</scope>
</reference>
<dbReference type="InterPro" id="IPR044609">
    <property type="entry name" value="FKBP2/11"/>
</dbReference>
<keyword evidence="4 5" id="KW-0413">Isomerase</keyword>
<evidence type="ECO:0000256" key="5">
    <source>
        <dbReference type="PROSITE-ProRule" id="PRU00277"/>
    </source>
</evidence>
<feature type="signal peptide" evidence="7">
    <location>
        <begin position="1"/>
        <end position="31"/>
    </location>
</feature>
<dbReference type="Gene3D" id="3.10.50.40">
    <property type="match status" value="1"/>
</dbReference>
<dbReference type="InterPro" id="IPR001179">
    <property type="entry name" value="PPIase_FKBP_dom"/>
</dbReference>
<dbReference type="EC" id="5.2.1.8" evidence="2 5"/>
<feature type="domain" description="PPIase FKBP-type" evidence="8">
    <location>
        <begin position="297"/>
        <end position="401"/>
    </location>
</feature>
<proteinExistence type="predicted"/>
<dbReference type="SUPFAM" id="SSF50156">
    <property type="entry name" value="PDZ domain-like"/>
    <property type="match status" value="1"/>
</dbReference>
<evidence type="ECO:0000313" key="9">
    <source>
        <dbReference type="EMBL" id="CAJ1940236.1"/>
    </source>
</evidence>
<evidence type="ECO:0000256" key="1">
    <source>
        <dbReference type="ARBA" id="ARBA00000971"/>
    </source>
</evidence>
<dbReference type="Gene3D" id="2.30.42.10">
    <property type="match status" value="1"/>
</dbReference>
<dbReference type="GO" id="GO:0003755">
    <property type="term" value="F:peptidyl-prolyl cis-trans isomerase activity"/>
    <property type="evidence" value="ECO:0007669"/>
    <property type="project" value="UniProtKB-KW"/>
</dbReference>
<dbReference type="InterPro" id="IPR036034">
    <property type="entry name" value="PDZ_sf"/>
</dbReference>
<dbReference type="PANTHER" id="PTHR45779">
    <property type="entry name" value="PEPTIDYLPROLYL ISOMERASE"/>
    <property type="match status" value="1"/>
</dbReference>
<evidence type="ECO:0000256" key="6">
    <source>
        <dbReference type="SAM" id="MobiDB-lite"/>
    </source>
</evidence>
<dbReference type="Proteomes" id="UP001295423">
    <property type="component" value="Unassembled WGS sequence"/>
</dbReference>
<dbReference type="SUPFAM" id="SSF54534">
    <property type="entry name" value="FKBP-like"/>
    <property type="match status" value="1"/>
</dbReference>
<gene>
    <name evidence="9" type="ORF">CYCCA115_LOCUS6941</name>
</gene>
<keyword evidence="10" id="KW-1185">Reference proteome</keyword>
<sequence length="406" mass="43492">MSQKRTPAITMTRILLPFLLTISLSLRWASAFQQYGGKPRSSQNPGVDFHQNTPTFKASLPSTSSLDASQPESNEFETSRRQVMVQVASNVMLLSSANAAVTDETDNFADNWWTTPNANNGNSIAPSPVPAKSGPSDEVTIAIPKASLNQKKGGGGLGVELGEVAFRNNVRVFVKSVNPGSIAETLGVKKNWIVVGINGQSAERTDVAGVALMVYKAVNDDANDDRVVFRFRDPVVFKKSLNDMENAGGEVTTQVAPAGDTTQRKAVGNKQTEQDDQRLSVSQLIPPKMCNRQAGVDDLLEISYIGTVLDTGDVFDGSAIKINGKGIPGRADDVSIFFVLGKQPFGQFPSGWDVGLEGMCVGERRRLIVPPVLAYGEAGLPRRGIPPNATLQYDVTVVSINGLSTP</sequence>
<dbReference type="AlphaFoldDB" id="A0AAD2CMX7"/>